<keyword evidence="2" id="KW-1185">Reference proteome</keyword>
<reference evidence="2" key="1">
    <citation type="journal article" date="2019" name="Int. J. Syst. Evol. Microbiol.">
        <title>The Global Catalogue of Microorganisms (GCM) 10K type strain sequencing project: providing services to taxonomists for standard genome sequencing and annotation.</title>
        <authorList>
            <consortium name="The Broad Institute Genomics Platform"/>
            <consortium name="The Broad Institute Genome Sequencing Center for Infectious Disease"/>
            <person name="Wu L."/>
            <person name="Ma J."/>
        </authorList>
    </citation>
    <scope>NUCLEOTIDE SEQUENCE [LARGE SCALE GENOMIC DNA]</scope>
    <source>
        <strain evidence="2">CGMCC 4.7304</strain>
    </source>
</reference>
<protein>
    <submittedName>
        <fullName evidence="1">Uncharacterized protein</fullName>
    </submittedName>
</protein>
<evidence type="ECO:0000313" key="1">
    <source>
        <dbReference type="EMBL" id="MFC5719882.1"/>
    </source>
</evidence>
<proteinExistence type="predicted"/>
<organism evidence="1 2">
    <name type="scientific">Streptomyces gamaensis</name>
    <dbReference type="NCBI Taxonomy" id="1763542"/>
    <lineage>
        <taxon>Bacteria</taxon>
        <taxon>Bacillati</taxon>
        <taxon>Actinomycetota</taxon>
        <taxon>Actinomycetes</taxon>
        <taxon>Kitasatosporales</taxon>
        <taxon>Streptomycetaceae</taxon>
        <taxon>Streptomyces</taxon>
    </lineage>
</organism>
<gene>
    <name evidence="1" type="ORF">ACFP1Z_06775</name>
</gene>
<dbReference type="RefSeq" id="WP_390314975.1">
    <property type="nucleotide sequence ID" value="NZ_JBHSPB010000003.1"/>
</dbReference>
<evidence type="ECO:0000313" key="2">
    <source>
        <dbReference type="Proteomes" id="UP001596083"/>
    </source>
</evidence>
<dbReference type="EMBL" id="JBHSPB010000003">
    <property type="protein sequence ID" value="MFC5719882.1"/>
    <property type="molecule type" value="Genomic_DNA"/>
</dbReference>
<sequence>MTYDPDEIVTVELDCHEWERSYTRLLTRRQLGELLLSLDTMADETEAAYEEGTA</sequence>
<name>A0ABW0YVU5_9ACTN</name>
<comment type="caution">
    <text evidence="1">The sequence shown here is derived from an EMBL/GenBank/DDBJ whole genome shotgun (WGS) entry which is preliminary data.</text>
</comment>
<accession>A0ABW0YVU5</accession>
<dbReference type="Proteomes" id="UP001596083">
    <property type="component" value="Unassembled WGS sequence"/>
</dbReference>